<dbReference type="InParanoid" id="E5AAD7"/>
<feature type="signal peptide" evidence="1">
    <location>
        <begin position="1"/>
        <end position="18"/>
    </location>
</feature>
<gene>
    <name evidence="2" type="ORF">LEMA_P017580.1</name>
</gene>
<evidence type="ECO:0000313" key="2">
    <source>
        <dbReference type="EMBL" id="CBY00628.1"/>
    </source>
</evidence>
<evidence type="ECO:0000256" key="1">
    <source>
        <dbReference type="SAM" id="SignalP"/>
    </source>
</evidence>
<protein>
    <submittedName>
        <fullName evidence="2">Predicted protein</fullName>
    </submittedName>
</protein>
<dbReference type="RefSeq" id="XP_003844107.1">
    <property type="nucleotide sequence ID" value="XM_003844059.1"/>
</dbReference>
<dbReference type="EMBL" id="FP929138">
    <property type="protein sequence ID" value="CBY00628.1"/>
    <property type="molecule type" value="Genomic_DNA"/>
</dbReference>
<feature type="chain" id="PRO_5003195119" evidence="1">
    <location>
        <begin position="19"/>
        <end position="179"/>
    </location>
</feature>
<accession>E5AAD7</accession>
<dbReference type="Proteomes" id="UP000002668">
    <property type="component" value="Genome"/>
</dbReference>
<dbReference type="AlphaFoldDB" id="E5AAD7"/>
<reference evidence="3" key="1">
    <citation type="journal article" date="2011" name="Nat. Commun.">
        <title>Effector diversification within compartments of the Leptosphaeria maculans genome affected by Repeat-Induced Point mutations.</title>
        <authorList>
            <person name="Rouxel T."/>
            <person name="Grandaubert J."/>
            <person name="Hane J.K."/>
            <person name="Hoede C."/>
            <person name="van de Wouw A.P."/>
            <person name="Couloux A."/>
            <person name="Dominguez V."/>
            <person name="Anthouard V."/>
            <person name="Bally P."/>
            <person name="Bourras S."/>
            <person name="Cozijnsen A.J."/>
            <person name="Ciuffetti L.M."/>
            <person name="Degrave A."/>
            <person name="Dilmaghani A."/>
            <person name="Duret L."/>
            <person name="Fudal I."/>
            <person name="Goodwin S.B."/>
            <person name="Gout L."/>
            <person name="Glaser N."/>
            <person name="Linglin J."/>
            <person name="Kema G.H.J."/>
            <person name="Lapalu N."/>
            <person name="Lawrence C.B."/>
            <person name="May K."/>
            <person name="Meyer M."/>
            <person name="Ollivier B."/>
            <person name="Poulain J."/>
            <person name="Schoch C.L."/>
            <person name="Simon A."/>
            <person name="Spatafora J.W."/>
            <person name="Stachowiak A."/>
            <person name="Turgeon B.G."/>
            <person name="Tyler B.M."/>
            <person name="Vincent D."/>
            <person name="Weissenbach J."/>
            <person name="Amselem J."/>
            <person name="Quesneville H."/>
            <person name="Oliver R.P."/>
            <person name="Wincker P."/>
            <person name="Balesdent M.-H."/>
            <person name="Howlett B.J."/>
        </authorList>
    </citation>
    <scope>NUCLEOTIDE SEQUENCE [LARGE SCALE GENOMIC DNA]</scope>
    <source>
        <strain evidence="3">JN3 / isolate v23.1.3 / race Av1-4-5-6-7-8</strain>
    </source>
</reference>
<proteinExistence type="predicted"/>
<dbReference type="VEuPathDB" id="FungiDB:LEMA_P017580.1"/>
<organism evidence="3">
    <name type="scientific">Leptosphaeria maculans (strain JN3 / isolate v23.1.3 / race Av1-4-5-6-7-8)</name>
    <name type="common">Blackleg fungus</name>
    <name type="synonym">Phoma lingam</name>
    <dbReference type="NCBI Taxonomy" id="985895"/>
    <lineage>
        <taxon>Eukaryota</taxon>
        <taxon>Fungi</taxon>
        <taxon>Dikarya</taxon>
        <taxon>Ascomycota</taxon>
        <taxon>Pezizomycotina</taxon>
        <taxon>Dothideomycetes</taxon>
        <taxon>Pleosporomycetidae</taxon>
        <taxon>Pleosporales</taxon>
        <taxon>Pleosporineae</taxon>
        <taxon>Leptosphaeriaceae</taxon>
        <taxon>Plenodomus</taxon>
        <taxon>Plenodomus lingam/Leptosphaeria maculans species complex</taxon>
    </lineage>
</organism>
<name>E5AAD7_LEPMJ</name>
<keyword evidence="3" id="KW-1185">Reference proteome</keyword>
<dbReference type="HOGENOM" id="CLU_1503695_0_0_1"/>
<sequence length="179" mass="19742">MLWFMLIYGTFFITLASCMPAPHSTIQERGFVSDICTAFRPPPAALPALNIEVSQIINQNIIPGNLPLLSELPLTTWSEGDDNHRVEFRAWRNPTAENARSFYAFVEVQVTGPANLLIQLTGTSEANPATGAPGFYQHTADTASGSGASRFPRRRVVFLNVPFNAENVEYKLTGNWANL</sequence>
<evidence type="ECO:0000313" key="3">
    <source>
        <dbReference type="Proteomes" id="UP000002668"/>
    </source>
</evidence>
<keyword evidence="1" id="KW-0732">Signal</keyword>
<dbReference type="eggNOG" id="ENOG502STXJ">
    <property type="taxonomic scope" value="Eukaryota"/>
</dbReference>
<dbReference type="OMA" id="ICTAFRP"/>
<dbReference type="GeneID" id="13291521"/>